<gene>
    <name evidence="4" type="ORF">A2319_05835</name>
</gene>
<dbReference type="Pfam" id="PF13624">
    <property type="entry name" value="SurA_N_3"/>
    <property type="match status" value="1"/>
</dbReference>
<keyword evidence="1" id="KW-0697">Rotamase</keyword>
<accession>A0A1G2BCA2</accession>
<dbReference type="PANTHER" id="PTHR47245:SF2">
    <property type="entry name" value="PEPTIDYL-PROLYL CIS-TRANS ISOMERASE HP_0175-RELATED"/>
    <property type="match status" value="1"/>
</dbReference>
<keyword evidence="2" id="KW-0472">Membrane</keyword>
<dbReference type="PANTHER" id="PTHR47245">
    <property type="entry name" value="PEPTIDYLPROLYL ISOMERASE"/>
    <property type="match status" value="1"/>
</dbReference>
<feature type="domain" description="PpiC" evidence="3">
    <location>
        <begin position="165"/>
        <end position="272"/>
    </location>
</feature>
<keyword evidence="1" id="KW-0413">Isomerase</keyword>
<dbReference type="AlphaFoldDB" id="A0A1G2BCA2"/>
<dbReference type="SUPFAM" id="SSF109998">
    <property type="entry name" value="Triger factor/SurA peptide-binding domain-like"/>
    <property type="match status" value="1"/>
</dbReference>
<dbReference type="Pfam" id="PF00639">
    <property type="entry name" value="Rotamase"/>
    <property type="match status" value="1"/>
</dbReference>
<protein>
    <recommendedName>
        <fullName evidence="3">PpiC domain-containing protein</fullName>
    </recommendedName>
</protein>
<keyword evidence="2" id="KW-0812">Transmembrane</keyword>
<keyword evidence="2" id="KW-1133">Transmembrane helix</keyword>
<reference evidence="4 5" key="1">
    <citation type="journal article" date="2016" name="Nat. Commun.">
        <title>Thousands of microbial genomes shed light on interconnected biogeochemical processes in an aquifer system.</title>
        <authorList>
            <person name="Anantharaman K."/>
            <person name="Brown C.T."/>
            <person name="Hug L.A."/>
            <person name="Sharon I."/>
            <person name="Castelle C.J."/>
            <person name="Probst A.J."/>
            <person name="Thomas B.C."/>
            <person name="Singh A."/>
            <person name="Wilkins M.J."/>
            <person name="Karaoz U."/>
            <person name="Brodie E.L."/>
            <person name="Williams K.H."/>
            <person name="Hubbard S.S."/>
            <person name="Banfield J.F."/>
        </authorList>
    </citation>
    <scope>NUCLEOTIDE SEQUENCE [LARGE SCALE GENOMIC DNA]</scope>
</reference>
<dbReference type="Gene3D" id="1.10.4030.10">
    <property type="entry name" value="Porin chaperone SurA, peptide-binding domain"/>
    <property type="match status" value="1"/>
</dbReference>
<evidence type="ECO:0000259" key="3">
    <source>
        <dbReference type="PROSITE" id="PS50198"/>
    </source>
</evidence>
<evidence type="ECO:0000313" key="4">
    <source>
        <dbReference type="EMBL" id="OGY85847.1"/>
    </source>
</evidence>
<evidence type="ECO:0000256" key="1">
    <source>
        <dbReference type="PROSITE-ProRule" id="PRU00278"/>
    </source>
</evidence>
<dbReference type="InterPro" id="IPR000297">
    <property type="entry name" value="PPIase_PpiC"/>
</dbReference>
<dbReference type="Proteomes" id="UP000176420">
    <property type="component" value="Unassembled WGS sequence"/>
</dbReference>
<proteinExistence type="predicted"/>
<evidence type="ECO:0000256" key="2">
    <source>
        <dbReference type="SAM" id="Phobius"/>
    </source>
</evidence>
<comment type="caution">
    <text evidence="4">The sequence shown here is derived from an EMBL/GenBank/DDBJ whole genome shotgun (WGS) entry which is preliminary data.</text>
</comment>
<sequence length="312" mass="34851">MSTSAKNRSKLRLSLYLILGFIALFLFLSLGSYWLVYQNNGTSAIKSALKNTLPYPAAIVNGQFVALKDLEKRVSGFNLVYQIKEDQGTPLTASRPSWEELRSTELEKMIDLKIIEQRADKYQVTVSDQDVQNIFEQEILPQAPNGEAEVVQNLKDYYGWTITEFKKYVLYEVILREKVAAKLSADAEITQSAKEKADAVYQEVLSGAKPFSEYATEYSDDSASAENGGELGFFGKGEMVQEFETVAFALNIGDVSQPVKTQYGYHIIKVTDKDESAGTVEARHILIAFDSLEKVVANKKAQASILRLLPKL</sequence>
<dbReference type="Gene3D" id="3.10.50.40">
    <property type="match status" value="1"/>
</dbReference>
<dbReference type="InterPro" id="IPR046357">
    <property type="entry name" value="PPIase_dom_sf"/>
</dbReference>
<feature type="transmembrane region" description="Helical" evidence="2">
    <location>
        <begin position="15"/>
        <end position="36"/>
    </location>
</feature>
<dbReference type="SUPFAM" id="SSF54534">
    <property type="entry name" value="FKBP-like"/>
    <property type="match status" value="1"/>
</dbReference>
<dbReference type="InterPro" id="IPR050245">
    <property type="entry name" value="PrsA_foldase"/>
</dbReference>
<dbReference type="PROSITE" id="PS50198">
    <property type="entry name" value="PPIC_PPIASE_2"/>
    <property type="match status" value="1"/>
</dbReference>
<dbReference type="GO" id="GO:0003755">
    <property type="term" value="F:peptidyl-prolyl cis-trans isomerase activity"/>
    <property type="evidence" value="ECO:0007669"/>
    <property type="project" value="UniProtKB-KW"/>
</dbReference>
<evidence type="ECO:0000313" key="5">
    <source>
        <dbReference type="Proteomes" id="UP000176420"/>
    </source>
</evidence>
<dbReference type="EMBL" id="MHKI01000027">
    <property type="protein sequence ID" value="OGY85847.1"/>
    <property type="molecule type" value="Genomic_DNA"/>
</dbReference>
<name>A0A1G2BCA2_9BACT</name>
<dbReference type="InterPro" id="IPR027304">
    <property type="entry name" value="Trigger_fact/SurA_dom_sf"/>
</dbReference>
<organism evidence="4 5">
    <name type="scientific">Candidatus Kerfeldbacteria bacterium RIFOXYB2_FULL_38_14</name>
    <dbReference type="NCBI Taxonomy" id="1798547"/>
    <lineage>
        <taxon>Bacteria</taxon>
        <taxon>Candidatus Kerfeldiibacteriota</taxon>
    </lineage>
</organism>